<gene>
    <name evidence="2" type="ORF">ANBU17_14050</name>
</gene>
<dbReference type="Gene3D" id="3.40.50.11110">
    <property type="entry name" value="Sialyltransferase, C-terminal GT-B Rossman nucleotide-binding domain"/>
    <property type="match status" value="1"/>
</dbReference>
<proteinExistence type="predicted"/>
<keyword evidence="1" id="KW-0175">Coiled coil</keyword>
<dbReference type="AlphaFoldDB" id="A0A916VDC7"/>
<evidence type="ECO:0000313" key="3">
    <source>
        <dbReference type="Proteomes" id="UP000613208"/>
    </source>
</evidence>
<sequence>MILYYGVTSYHMLCCILHKMTCHPKEEAQLFLSDTHPECGKLTASIRKSGIFQKAELFPDKGRMLPYKKEYQRNKTEEKLDYFIEDLCKKTEKDFPFNPEEITEYNICGDQYALGIWLIRRKKNYNFFEEGCGVYTRKYLLLENLARLNPFQYDMAAKCHCMGDYEGITKKYIEFSSQEGEFDRENCEDFSVKHILAGMEEQELGLVKDIFQVPEVSSMEGSDSVLLLTQQFVNMGFLTVRQEKELYDLMLDYFALESMLYVKPHPSDWQGLYGDWYPDAVTLPRFMPSELLPYTSNGKFKTGITVSSTSIFGLEPYMENIICLDSSLEDHYENINWYYAVGQILDQGIREAESIRYEGKCPRLFKAVMPDIAEGGNLKVLVTSQRGEKPAEDLVIYLNEEGKNQIPEWMFEETDHLWPAAVCITDMESGWKGFHYIYIYSRQLQVLEALKKTEVKKQLNYSKKEVSMTPEKYQAQCRALEGMLNAANQRIEELLKEKKELERKLNQK</sequence>
<reference evidence="2" key="1">
    <citation type="submission" date="2020-06" db="EMBL/GenBank/DDBJ databases">
        <title>Characterization of fructooligosaccharide metabolism and fructooligosaccharide-degrading enzymes in human commensal butyrate producers.</title>
        <authorList>
            <person name="Tanno H."/>
            <person name="Fujii T."/>
            <person name="Hirano K."/>
            <person name="Maeno S."/>
            <person name="Tonozuka T."/>
            <person name="Sakamoto M."/>
            <person name="Ohkuma M."/>
            <person name="Tochio T."/>
            <person name="Endo A."/>
        </authorList>
    </citation>
    <scope>NUCLEOTIDE SEQUENCE</scope>
    <source>
        <strain evidence="2">JCM 17466</strain>
    </source>
</reference>
<feature type="coiled-coil region" evidence="1">
    <location>
        <begin position="477"/>
        <end position="508"/>
    </location>
</feature>
<dbReference type="InterPro" id="IPR010866">
    <property type="entry name" value="A-2_8-polyST"/>
</dbReference>
<dbReference type="RefSeq" id="WP_201310768.1">
    <property type="nucleotide sequence ID" value="NZ_BLYI01000030.1"/>
</dbReference>
<protein>
    <submittedName>
        <fullName evidence="2">Uncharacterized protein</fullName>
    </submittedName>
</protein>
<dbReference type="EMBL" id="BLYI01000030">
    <property type="protein sequence ID" value="GFO85058.1"/>
    <property type="molecule type" value="Genomic_DNA"/>
</dbReference>
<evidence type="ECO:0000313" key="2">
    <source>
        <dbReference type="EMBL" id="GFO85058.1"/>
    </source>
</evidence>
<evidence type="ECO:0000256" key="1">
    <source>
        <dbReference type="SAM" id="Coils"/>
    </source>
</evidence>
<dbReference type="Proteomes" id="UP000613208">
    <property type="component" value="Unassembled WGS sequence"/>
</dbReference>
<name>A0A916VDC7_9FIRM</name>
<dbReference type="Pfam" id="PF07388">
    <property type="entry name" value="A-2_8-polyST"/>
    <property type="match status" value="1"/>
</dbReference>
<comment type="caution">
    <text evidence="2">The sequence shown here is derived from an EMBL/GenBank/DDBJ whole genome shotgun (WGS) entry which is preliminary data.</text>
</comment>
<organism evidence="2 3">
    <name type="scientific">Anaerostipes butyraticus</name>
    <dbReference type="NCBI Taxonomy" id="645466"/>
    <lineage>
        <taxon>Bacteria</taxon>
        <taxon>Bacillati</taxon>
        <taxon>Bacillota</taxon>
        <taxon>Clostridia</taxon>
        <taxon>Lachnospirales</taxon>
        <taxon>Lachnospiraceae</taxon>
        <taxon>Anaerostipes</taxon>
    </lineage>
</organism>
<accession>A0A916VDC7</accession>
<keyword evidence="3" id="KW-1185">Reference proteome</keyword>